<reference evidence="3 4" key="1">
    <citation type="journal article" date="2019" name="Nat. Med.">
        <title>A library of human gut bacterial isolates paired with longitudinal multiomics data enables mechanistic microbiome research.</title>
        <authorList>
            <person name="Poyet M."/>
            <person name="Groussin M."/>
            <person name="Gibbons S.M."/>
            <person name="Avila-Pacheco J."/>
            <person name="Jiang X."/>
            <person name="Kearney S.M."/>
            <person name="Perrotta A.R."/>
            <person name="Berdy B."/>
            <person name="Zhao S."/>
            <person name="Lieberman T.D."/>
            <person name="Swanson P.K."/>
            <person name="Smith M."/>
            <person name="Roesemann S."/>
            <person name="Alexander J.E."/>
            <person name="Rich S.A."/>
            <person name="Livny J."/>
            <person name="Vlamakis H."/>
            <person name="Clish C."/>
            <person name="Bullock K."/>
            <person name="Deik A."/>
            <person name="Scott J."/>
            <person name="Pierce K.A."/>
            <person name="Xavier R.J."/>
            <person name="Alm E.J."/>
        </authorList>
    </citation>
    <scope>NUCLEOTIDE SEQUENCE [LARGE SCALE GENOMIC DNA]</scope>
    <source>
        <strain evidence="3 4">BIOML-A2</strain>
    </source>
</reference>
<keyword evidence="2" id="KW-1133">Transmembrane helix</keyword>
<evidence type="ECO:0000256" key="1">
    <source>
        <dbReference type="SAM" id="Coils"/>
    </source>
</evidence>
<accession>A0A5B3G6F4</accession>
<dbReference type="GeneID" id="92757963"/>
<feature type="coiled-coil region" evidence="1">
    <location>
        <begin position="52"/>
        <end position="79"/>
    </location>
</feature>
<keyword evidence="2" id="KW-0812">Transmembrane</keyword>
<keyword evidence="1" id="KW-0175">Coiled coil</keyword>
<protein>
    <submittedName>
        <fullName evidence="3">Uncharacterized protein</fullName>
    </submittedName>
</protein>
<comment type="caution">
    <text evidence="3">The sequence shown here is derived from an EMBL/GenBank/DDBJ whole genome shotgun (WGS) entry which is preliminary data.</text>
</comment>
<evidence type="ECO:0000313" key="4">
    <source>
        <dbReference type="Proteomes" id="UP000323567"/>
    </source>
</evidence>
<dbReference type="RefSeq" id="WP_015546702.1">
    <property type="nucleotide sequence ID" value="NZ_AP031448.1"/>
</dbReference>
<feature type="transmembrane region" description="Helical" evidence="2">
    <location>
        <begin position="34"/>
        <end position="52"/>
    </location>
</feature>
<dbReference type="Proteomes" id="UP000323567">
    <property type="component" value="Unassembled WGS sequence"/>
</dbReference>
<proteinExistence type="predicted"/>
<dbReference type="AlphaFoldDB" id="A0A5B3G6F4"/>
<evidence type="ECO:0000313" key="3">
    <source>
        <dbReference type="EMBL" id="KAA2369188.1"/>
    </source>
</evidence>
<name>A0A5B3G6F4_9BACT</name>
<evidence type="ECO:0000256" key="2">
    <source>
        <dbReference type="SAM" id="Phobius"/>
    </source>
</evidence>
<gene>
    <name evidence="3" type="ORF">F2Y13_09385</name>
</gene>
<sequence length="79" mass="9424">MKTNLMQLLRLVLMVLAVAGVIYAIEFMERGIAVWFWVALLGIGFVGLLYTFRLTQRRVARENRERQRLEKKRSRRSKR</sequence>
<dbReference type="EMBL" id="VVXK01000012">
    <property type="protein sequence ID" value="KAA2369188.1"/>
    <property type="molecule type" value="Genomic_DNA"/>
</dbReference>
<organism evidence="3 4">
    <name type="scientific">Alistipes shahii</name>
    <dbReference type="NCBI Taxonomy" id="328814"/>
    <lineage>
        <taxon>Bacteria</taxon>
        <taxon>Pseudomonadati</taxon>
        <taxon>Bacteroidota</taxon>
        <taxon>Bacteroidia</taxon>
        <taxon>Bacteroidales</taxon>
        <taxon>Rikenellaceae</taxon>
        <taxon>Alistipes</taxon>
    </lineage>
</organism>
<keyword evidence="2" id="KW-0472">Membrane</keyword>